<dbReference type="Proteomes" id="UP000016960">
    <property type="component" value="Unassembled WGS sequence"/>
</dbReference>
<evidence type="ECO:0000313" key="2">
    <source>
        <dbReference type="EMBL" id="ERN41729.1"/>
    </source>
</evidence>
<gene>
    <name evidence="2" type="ORF">KR51_00015750</name>
</gene>
<dbReference type="AlphaFoldDB" id="U5DMB3"/>
<dbReference type="InParanoid" id="U5DMB3"/>
<organism evidence="2 3">
    <name type="scientific">Rubidibacter lacunae KORDI 51-2</name>
    <dbReference type="NCBI Taxonomy" id="582515"/>
    <lineage>
        <taxon>Bacteria</taxon>
        <taxon>Bacillati</taxon>
        <taxon>Cyanobacteriota</taxon>
        <taxon>Cyanophyceae</taxon>
        <taxon>Oscillatoriophycideae</taxon>
        <taxon>Chroococcales</taxon>
        <taxon>Aphanothecaceae</taxon>
        <taxon>Rubidibacter</taxon>
    </lineage>
</organism>
<evidence type="ECO:0000313" key="3">
    <source>
        <dbReference type="Proteomes" id="UP000016960"/>
    </source>
</evidence>
<accession>U5DMB3</accession>
<comment type="caution">
    <text evidence="2">The sequence shown here is derived from an EMBL/GenBank/DDBJ whole genome shotgun (WGS) entry which is preliminary data.</text>
</comment>
<evidence type="ECO:0000256" key="1">
    <source>
        <dbReference type="SAM" id="MobiDB-lite"/>
    </source>
</evidence>
<dbReference type="PATRIC" id="fig|582515.4.peg.1778"/>
<sequence length="68" mass="7600">MDWMTVSKYVLQIRMGSRRTRNAVRHSIQTQTTDPNKFNTAGDRGATPLQSDPAMNNASTGHQPKQQA</sequence>
<feature type="compositionally biased region" description="Polar residues" evidence="1">
    <location>
        <begin position="48"/>
        <end position="68"/>
    </location>
</feature>
<dbReference type="EMBL" id="ASSJ01000041">
    <property type="protein sequence ID" value="ERN41729.1"/>
    <property type="molecule type" value="Genomic_DNA"/>
</dbReference>
<protein>
    <submittedName>
        <fullName evidence="2">Uncharacterized protein</fullName>
    </submittedName>
</protein>
<reference evidence="2 3" key="1">
    <citation type="submission" date="2013-05" db="EMBL/GenBank/DDBJ databases">
        <title>Draft genome sequence of Rubidibacter lacunae KORDI 51-2.</title>
        <authorList>
            <person name="Choi D.H."/>
            <person name="Noh J.H."/>
            <person name="Kwon K.-K."/>
            <person name="Lee J.-H."/>
            <person name="Ryu J.-Y."/>
        </authorList>
    </citation>
    <scope>NUCLEOTIDE SEQUENCE [LARGE SCALE GENOMIC DNA]</scope>
    <source>
        <strain evidence="2 3">KORDI 51-2</strain>
    </source>
</reference>
<keyword evidence="3" id="KW-1185">Reference proteome</keyword>
<feature type="region of interest" description="Disordered" evidence="1">
    <location>
        <begin position="20"/>
        <end position="68"/>
    </location>
</feature>
<proteinExistence type="predicted"/>
<name>U5DMB3_9CHRO</name>
<feature type="compositionally biased region" description="Polar residues" evidence="1">
    <location>
        <begin position="27"/>
        <end position="39"/>
    </location>
</feature>